<sequence length="827" mass="93228">MLVSEQRLKDAGYRGKSLFTVEEEEEDSSQKIDDEVRAAPWNTTHHFINAMKGKYQLSITGPADPTGCGEGFSYTRLNTRRETGGGLAANKRYKPVVGTDGDLRKLKLSKAKQVLRNFGVPEEEISKLSRWAVIDMMEAQEKYKENCQRVFDLQNKVLSSGEQLSTDEESSDSGGEGGSDDELARNLETLLGGRKTARQFSHEQEELQRMDLRKLLDKPPGQMKTEETGEGSGRATPLDADETSSLKSFSSAAGAGRRLVIMRTFVSENGTEYTRTEVVKSQPVIDAYVRLMGHGGKEVRSQLVGQDQQTREDMKREKRRIQDQLRRLRRQEEKGVKKKTKTQKPKPLTTINMKCSACGGRGHMKTNKNCPMYKNTSVTVAPTDSDLAQQEASLTHDDLIKVEGTKVVLNRALVEHATGVRKASLLLKFPKDRMKRRRRQTEEDLEYLEKRPKSVQRRKANPELRLADLLERIINTISATHESEAFRKPVPAKVVPDYYNVIKFPMDLQTMKENCRNHVYMTREAFWEHMNLVVNNCSTYNGFKSELTRRAQKMLDMCAEEVKKVKTLHHSLFSFVSDNYCKMSLPLCPGVLCWQYEKELEQLEVEINPALADDPQVALSYLFTKAVETMKSSPETWMFHDPVPAKNIPDYYKVIRCPMDLGTMTKASHTHTHCQQDLRSKCRQRMYRSRAAFMTDLNQIRENSLTYNGPRSKITATAETMVAMGTKALDEGAELISQLERKLEDIVGPNSPAASSSARADILSLCQGGSEGVGVGGGEEGEVDVEQWDEGDSRGVELEPWVEGVDLLLEDLQASSNSEDDSSDDED</sequence>
<keyword evidence="6" id="KW-0539">Nucleus</keyword>
<evidence type="ECO:0000256" key="3">
    <source>
        <dbReference type="ARBA" id="ARBA00023015"/>
    </source>
</evidence>
<evidence type="ECO:0000313" key="10">
    <source>
        <dbReference type="EMBL" id="CAI8041552.1"/>
    </source>
</evidence>
<dbReference type="PANTHER" id="PTHR13900:SF0">
    <property type="entry name" value="TRANSCRIPTION INITIATION FACTOR TFIID SUBUNIT 1"/>
    <property type="match status" value="1"/>
</dbReference>
<evidence type="ECO:0000313" key="11">
    <source>
        <dbReference type="Proteomes" id="UP001174909"/>
    </source>
</evidence>
<dbReference type="PROSITE" id="PS50014">
    <property type="entry name" value="BROMODOMAIN_2"/>
    <property type="match status" value="2"/>
</dbReference>
<comment type="similarity">
    <text evidence="2">Belongs to the TAF1 family.</text>
</comment>
<evidence type="ECO:0000256" key="4">
    <source>
        <dbReference type="ARBA" id="ARBA00023117"/>
    </source>
</evidence>
<feature type="compositionally biased region" description="Basic and acidic residues" evidence="8">
    <location>
        <begin position="200"/>
        <end position="217"/>
    </location>
</feature>
<feature type="region of interest" description="Disordered" evidence="8">
    <location>
        <begin position="770"/>
        <end position="797"/>
    </location>
</feature>
<organism evidence="10 11">
    <name type="scientific">Geodia barretti</name>
    <name type="common">Barrett's horny sponge</name>
    <dbReference type="NCBI Taxonomy" id="519541"/>
    <lineage>
        <taxon>Eukaryota</taxon>
        <taxon>Metazoa</taxon>
        <taxon>Porifera</taxon>
        <taxon>Demospongiae</taxon>
        <taxon>Heteroscleromorpha</taxon>
        <taxon>Tetractinellida</taxon>
        <taxon>Astrophorina</taxon>
        <taxon>Geodiidae</taxon>
        <taxon>Geodia</taxon>
    </lineage>
</organism>
<feature type="region of interest" description="Disordered" evidence="8">
    <location>
        <begin position="160"/>
        <end position="182"/>
    </location>
</feature>
<dbReference type="PANTHER" id="PTHR13900">
    <property type="entry name" value="TRANSCRIPTION INITIATION FACTOR TFIID"/>
    <property type="match status" value="1"/>
</dbReference>
<evidence type="ECO:0000256" key="6">
    <source>
        <dbReference type="ARBA" id="ARBA00023242"/>
    </source>
</evidence>
<evidence type="ECO:0000256" key="8">
    <source>
        <dbReference type="SAM" id="MobiDB-lite"/>
    </source>
</evidence>
<dbReference type="InterPro" id="IPR041670">
    <property type="entry name" value="Znf-CCHC_6"/>
</dbReference>
<dbReference type="Gene3D" id="1.20.920.10">
    <property type="entry name" value="Bromodomain-like"/>
    <property type="match status" value="2"/>
</dbReference>
<dbReference type="AlphaFoldDB" id="A0AA35T5F2"/>
<dbReference type="InterPro" id="IPR036427">
    <property type="entry name" value="Bromodomain-like_sf"/>
</dbReference>
<dbReference type="SMART" id="SM00297">
    <property type="entry name" value="BROMO"/>
    <property type="match status" value="2"/>
</dbReference>
<feature type="domain" description="Bromo" evidence="9">
    <location>
        <begin position="478"/>
        <end position="548"/>
    </location>
</feature>
<dbReference type="GO" id="GO:0016251">
    <property type="term" value="F:RNA polymerase II general transcription initiation factor activity"/>
    <property type="evidence" value="ECO:0007669"/>
    <property type="project" value="InterPro"/>
</dbReference>
<feature type="region of interest" description="Disordered" evidence="8">
    <location>
        <begin position="1"/>
        <end position="31"/>
    </location>
</feature>
<dbReference type="GO" id="GO:0051123">
    <property type="term" value="P:RNA polymerase II preinitiation complex assembly"/>
    <property type="evidence" value="ECO:0007669"/>
    <property type="project" value="TreeGrafter"/>
</dbReference>
<feature type="compositionally biased region" description="Acidic residues" evidence="8">
    <location>
        <begin position="779"/>
        <end position="790"/>
    </location>
</feature>
<gene>
    <name evidence="10" type="ORF">GBAR_LOCUS23085</name>
</gene>
<proteinExistence type="inferred from homology"/>
<evidence type="ECO:0000256" key="2">
    <source>
        <dbReference type="ARBA" id="ARBA00009064"/>
    </source>
</evidence>
<dbReference type="GO" id="GO:0017025">
    <property type="term" value="F:TBP-class protein binding"/>
    <property type="evidence" value="ECO:0007669"/>
    <property type="project" value="InterPro"/>
</dbReference>
<dbReference type="InterPro" id="IPR040240">
    <property type="entry name" value="TAF1"/>
</dbReference>
<comment type="caution">
    <text evidence="10">The sequence shown here is derived from an EMBL/GenBank/DDBJ whole genome shotgun (WGS) entry which is preliminary data.</text>
</comment>
<dbReference type="Proteomes" id="UP001174909">
    <property type="component" value="Unassembled WGS sequence"/>
</dbReference>
<dbReference type="GO" id="GO:0005669">
    <property type="term" value="C:transcription factor TFIID complex"/>
    <property type="evidence" value="ECO:0007669"/>
    <property type="project" value="InterPro"/>
</dbReference>
<keyword evidence="5" id="KW-0804">Transcription</keyword>
<accession>A0AA35T5F2</accession>
<dbReference type="Pfam" id="PF00439">
    <property type="entry name" value="Bromodomain"/>
    <property type="match status" value="2"/>
</dbReference>
<dbReference type="EMBL" id="CASHTH010003192">
    <property type="protein sequence ID" value="CAI8041552.1"/>
    <property type="molecule type" value="Genomic_DNA"/>
</dbReference>
<keyword evidence="11" id="KW-1185">Reference proteome</keyword>
<feature type="domain" description="Bromo" evidence="9">
    <location>
        <begin position="631"/>
        <end position="715"/>
    </location>
</feature>
<reference evidence="10" key="1">
    <citation type="submission" date="2023-03" db="EMBL/GenBank/DDBJ databases">
        <authorList>
            <person name="Steffen K."/>
            <person name="Cardenas P."/>
        </authorList>
    </citation>
    <scope>NUCLEOTIDE SEQUENCE</scope>
</reference>
<dbReference type="PROSITE" id="PS00633">
    <property type="entry name" value="BROMODOMAIN_1"/>
    <property type="match status" value="1"/>
</dbReference>
<dbReference type="InterPro" id="IPR018359">
    <property type="entry name" value="Bromodomain_CS"/>
</dbReference>
<dbReference type="InterPro" id="IPR001487">
    <property type="entry name" value="Bromodomain"/>
</dbReference>
<evidence type="ECO:0000259" key="9">
    <source>
        <dbReference type="PROSITE" id="PS50014"/>
    </source>
</evidence>
<dbReference type="PRINTS" id="PR00503">
    <property type="entry name" value="BROMODOMAIN"/>
</dbReference>
<keyword evidence="4 7" id="KW-0103">Bromodomain</keyword>
<evidence type="ECO:0000256" key="5">
    <source>
        <dbReference type="ARBA" id="ARBA00023163"/>
    </source>
</evidence>
<dbReference type="Pfam" id="PF15288">
    <property type="entry name" value="zf-CCHC_6"/>
    <property type="match status" value="1"/>
</dbReference>
<keyword evidence="3" id="KW-0805">Transcription regulation</keyword>
<evidence type="ECO:0000256" key="1">
    <source>
        <dbReference type="ARBA" id="ARBA00004123"/>
    </source>
</evidence>
<protein>
    <submittedName>
        <fullName evidence="10">Transcription initiation factor TFIID subunit 1</fullName>
    </submittedName>
</protein>
<comment type="subcellular location">
    <subcellularLocation>
        <location evidence="1">Nucleus</location>
    </subcellularLocation>
</comment>
<dbReference type="SUPFAM" id="SSF47370">
    <property type="entry name" value="Bromodomain"/>
    <property type="match status" value="2"/>
</dbReference>
<name>A0AA35T5F2_GEOBA</name>
<dbReference type="Pfam" id="PF12157">
    <property type="entry name" value="DUF3591"/>
    <property type="match status" value="1"/>
</dbReference>
<feature type="region of interest" description="Disordered" evidence="8">
    <location>
        <begin position="194"/>
        <end position="252"/>
    </location>
</feature>
<dbReference type="GO" id="GO:0004402">
    <property type="term" value="F:histone acetyltransferase activity"/>
    <property type="evidence" value="ECO:0007669"/>
    <property type="project" value="InterPro"/>
</dbReference>
<feature type="compositionally biased region" description="Basic and acidic residues" evidence="8">
    <location>
        <begin position="1"/>
        <end position="13"/>
    </location>
</feature>
<evidence type="ECO:0000256" key="7">
    <source>
        <dbReference type="PROSITE-ProRule" id="PRU00035"/>
    </source>
</evidence>
<dbReference type="InterPro" id="IPR022591">
    <property type="entry name" value="TAF1_HAT_dom"/>
</dbReference>